<organism evidence="1 2">
    <name type="scientific">Paenibacillus sambharensis</name>
    <dbReference type="NCBI Taxonomy" id="1803190"/>
    <lineage>
        <taxon>Bacteria</taxon>
        <taxon>Bacillati</taxon>
        <taxon>Bacillota</taxon>
        <taxon>Bacilli</taxon>
        <taxon>Bacillales</taxon>
        <taxon>Paenibacillaceae</taxon>
        <taxon>Paenibacillus</taxon>
    </lineage>
</organism>
<dbReference type="EMBL" id="QKRB01000060">
    <property type="protein sequence ID" value="PZD93082.1"/>
    <property type="molecule type" value="Genomic_DNA"/>
</dbReference>
<reference evidence="1 2" key="1">
    <citation type="submission" date="2018-06" db="EMBL/GenBank/DDBJ databases">
        <title>Paenibacillus imtechensis sp. nov.</title>
        <authorList>
            <person name="Pinnaka A.K."/>
            <person name="Singh H."/>
            <person name="Kaur M."/>
        </authorList>
    </citation>
    <scope>NUCLEOTIDE SEQUENCE [LARGE SCALE GENOMIC DNA]</scope>
    <source>
        <strain evidence="1 2">SMB1</strain>
    </source>
</reference>
<comment type="caution">
    <text evidence="1">The sequence shown here is derived from an EMBL/GenBank/DDBJ whole genome shotgun (WGS) entry which is preliminary data.</text>
</comment>
<dbReference type="RefSeq" id="WP_111149724.1">
    <property type="nucleotide sequence ID" value="NZ_QKRB01000060.1"/>
</dbReference>
<sequence length="539" mass="61884">MSTNRTWVILRDQALYIRNWDKFYKITNDPMIRLFKNKVPILSERPASLEEMSATSTDSKLLAVLDQMNHIFAKQVRPPSQLDRSILFVVPETNSASGVCWTLAERYGYEVATVKRNSDVPDNLYVIYVLLSGNHECLPNSADRGDERQIRLIRSLELGLLLFIGSVADYQVVEACFPQASCEMGEIRNEDLDAAVSKIISLADGDLTDNPHLYLINSEAAVSIQRLEWITTELEHGETEYRSIESVEIPPADSYHAAIFCLERFANQVPYYIDYYGLGEHRQVPLKLGEFSLHIQNRRIGVYIGGSTPQEAYIEAFKAGIPYILEGLEPECNSLHQWVAAQSRQDILQNGVLPIVFKLIEQGERDRVIRTKMKVADLDHVLVRIMKRIYQDDRIEQFELRIHRIADTSMMMVMIYDRKRRNSVYSCYSCVIDQAVQKCLIQLYSLVFQNPGIYVEGCDAADPEIELQWYEDVCDLSRLVPLASSGDKWMDMLNNLVKKMGFRVVIGEWRFNLLLKDAGIKCFKVKLQMEENYGHLYSG</sequence>
<dbReference type="Proteomes" id="UP000249522">
    <property type="component" value="Unassembled WGS sequence"/>
</dbReference>
<evidence type="ECO:0000313" key="2">
    <source>
        <dbReference type="Proteomes" id="UP000249522"/>
    </source>
</evidence>
<keyword evidence="2" id="KW-1185">Reference proteome</keyword>
<evidence type="ECO:0000313" key="1">
    <source>
        <dbReference type="EMBL" id="PZD93082.1"/>
    </source>
</evidence>
<proteinExistence type="predicted"/>
<protein>
    <submittedName>
        <fullName evidence="1">Uncharacterized protein</fullName>
    </submittedName>
</protein>
<gene>
    <name evidence="1" type="ORF">DNH61_25215</name>
</gene>
<dbReference type="AlphaFoldDB" id="A0A2W1LDD9"/>
<dbReference type="OrthoDB" id="9898058at2"/>
<accession>A0A2W1LDD9</accession>
<name>A0A2W1LDD9_9BACL</name>